<dbReference type="GeneID" id="36408824"/>
<proteinExistence type="predicted"/>
<accession>A0A0P1APY3</accession>
<evidence type="ECO:0000313" key="1">
    <source>
        <dbReference type="EMBL" id="CEG43577.1"/>
    </source>
</evidence>
<evidence type="ECO:0000313" key="2">
    <source>
        <dbReference type="Proteomes" id="UP000054928"/>
    </source>
</evidence>
<name>A0A0P1APY3_PLAHL</name>
<dbReference type="EMBL" id="CCYD01000667">
    <property type="protein sequence ID" value="CEG43577.1"/>
    <property type="molecule type" value="Genomic_DNA"/>
</dbReference>
<keyword evidence="2" id="KW-1185">Reference proteome</keyword>
<dbReference type="AlphaFoldDB" id="A0A0P1APY3"/>
<reference evidence="2" key="1">
    <citation type="submission" date="2014-09" db="EMBL/GenBank/DDBJ databases">
        <authorList>
            <person name="Sharma Rahul"/>
            <person name="Thines Marco"/>
        </authorList>
    </citation>
    <scope>NUCLEOTIDE SEQUENCE [LARGE SCALE GENOMIC DNA]</scope>
</reference>
<organism evidence="1 2">
    <name type="scientific">Plasmopara halstedii</name>
    <name type="common">Downy mildew of sunflower</name>
    <dbReference type="NCBI Taxonomy" id="4781"/>
    <lineage>
        <taxon>Eukaryota</taxon>
        <taxon>Sar</taxon>
        <taxon>Stramenopiles</taxon>
        <taxon>Oomycota</taxon>
        <taxon>Peronosporomycetes</taxon>
        <taxon>Peronosporales</taxon>
        <taxon>Peronosporaceae</taxon>
        <taxon>Plasmopara</taxon>
    </lineage>
</organism>
<dbReference type="Proteomes" id="UP000054928">
    <property type="component" value="Unassembled WGS sequence"/>
</dbReference>
<sequence length="53" mass="6260">MSAQPVFTGKILIQSVSVTRRDDIVYFIQQQDRESLRRRSTWLLSPYLMSDVQ</sequence>
<dbReference type="RefSeq" id="XP_024579946.1">
    <property type="nucleotide sequence ID" value="XM_024729584.1"/>
</dbReference>
<protein>
    <submittedName>
        <fullName evidence="1">Uncharacterized protein</fullName>
    </submittedName>
</protein>